<evidence type="ECO:0000256" key="6">
    <source>
        <dbReference type="SAM" id="MobiDB-lite"/>
    </source>
</evidence>
<evidence type="ECO:0000256" key="4">
    <source>
        <dbReference type="ARBA" id="ARBA00022989"/>
    </source>
</evidence>
<feature type="region of interest" description="Disordered" evidence="6">
    <location>
        <begin position="126"/>
        <end position="161"/>
    </location>
</feature>
<gene>
    <name evidence="8" type="ORF">B7463_g3646</name>
</gene>
<feature type="non-terminal residue" evidence="8">
    <location>
        <position position="1"/>
    </location>
</feature>
<comment type="similarity">
    <text evidence="2">Belongs to the TMCO4 family.</text>
</comment>
<dbReference type="AlphaFoldDB" id="A0A3E2HHQ0"/>
<keyword evidence="5 7" id="KW-0472">Membrane</keyword>
<evidence type="ECO:0000313" key="8">
    <source>
        <dbReference type="EMBL" id="RFU32692.1"/>
    </source>
</evidence>
<feature type="transmembrane region" description="Helical" evidence="7">
    <location>
        <begin position="447"/>
        <end position="467"/>
    </location>
</feature>
<dbReference type="SUPFAM" id="SSF53474">
    <property type="entry name" value="alpha/beta-Hydrolases"/>
    <property type="match status" value="1"/>
</dbReference>
<proteinExistence type="inferred from homology"/>
<feature type="compositionally biased region" description="Basic and acidic residues" evidence="6">
    <location>
        <begin position="152"/>
        <end position="161"/>
    </location>
</feature>
<feature type="region of interest" description="Disordered" evidence="6">
    <location>
        <begin position="45"/>
        <end position="85"/>
    </location>
</feature>
<feature type="transmembrane region" description="Helical" evidence="7">
    <location>
        <begin position="267"/>
        <end position="293"/>
    </location>
</feature>
<dbReference type="PANTHER" id="PTHR17920">
    <property type="entry name" value="TRANSMEMBRANE AND COILED-COIL DOMAIN-CONTAINING PROTEIN 4 TMCO4"/>
    <property type="match status" value="1"/>
</dbReference>
<dbReference type="OMA" id="NKFSRFW"/>
<reference evidence="8 9" key="1">
    <citation type="submission" date="2018-05" db="EMBL/GenBank/DDBJ databases">
        <title>Draft genome sequence of Scytalidium lignicola DSM 105466, a ubiquitous saprotrophic fungus.</title>
        <authorList>
            <person name="Buettner E."/>
            <person name="Gebauer A.M."/>
            <person name="Hofrichter M."/>
            <person name="Liers C."/>
            <person name="Kellner H."/>
        </authorList>
    </citation>
    <scope>NUCLEOTIDE SEQUENCE [LARGE SCALE GENOMIC DNA]</scope>
    <source>
        <strain evidence="8 9">DSM 105466</strain>
    </source>
</reference>
<feature type="compositionally biased region" description="Basic and acidic residues" evidence="6">
    <location>
        <begin position="72"/>
        <end position="85"/>
    </location>
</feature>
<evidence type="ECO:0000313" key="9">
    <source>
        <dbReference type="Proteomes" id="UP000258309"/>
    </source>
</evidence>
<organism evidence="8 9">
    <name type="scientific">Scytalidium lignicola</name>
    <name type="common">Hyphomycete</name>
    <dbReference type="NCBI Taxonomy" id="5539"/>
    <lineage>
        <taxon>Eukaryota</taxon>
        <taxon>Fungi</taxon>
        <taxon>Dikarya</taxon>
        <taxon>Ascomycota</taxon>
        <taxon>Pezizomycotina</taxon>
        <taxon>Leotiomycetes</taxon>
        <taxon>Leotiomycetes incertae sedis</taxon>
        <taxon>Scytalidium</taxon>
    </lineage>
</organism>
<accession>A0A3E2HHQ0</accession>
<name>A0A3E2HHQ0_SCYLI</name>
<feature type="transmembrane region" description="Helical" evidence="7">
    <location>
        <begin position="305"/>
        <end position="327"/>
    </location>
</feature>
<evidence type="ECO:0000256" key="2">
    <source>
        <dbReference type="ARBA" id="ARBA00009824"/>
    </source>
</evidence>
<evidence type="ECO:0000256" key="1">
    <source>
        <dbReference type="ARBA" id="ARBA00004141"/>
    </source>
</evidence>
<feature type="non-terminal residue" evidence="8">
    <location>
        <position position="834"/>
    </location>
</feature>
<keyword evidence="3 7" id="KW-0812">Transmembrane</keyword>
<dbReference type="InterPro" id="IPR029058">
    <property type="entry name" value="AB_hydrolase_fold"/>
</dbReference>
<comment type="subcellular location">
    <subcellularLocation>
        <location evidence="1">Membrane</location>
        <topology evidence="1">Multi-pass membrane protein</topology>
    </subcellularLocation>
</comment>
<dbReference type="InterPro" id="IPR007941">
    <property type="entry name" value="DUF726"/>
</dbReference>
<feature type="compositionally biased region" description="Basic and acidic residues" evidence="6">
    <location>
        <begin position="126"/>
        <end position="135"/>
    </location>
</feature>
<dbReference type="GO" id="GO:0016020">
    <property type="term" value="C:membrane"/>
    <property type="evidence" value="ECO:0007669"/>
    <property type="project" value="UniProtKB-SubCell"/>
</dbReference>
<dbReference type="Pfam" id="PF05277">
    <property type="entry name" value="DUF726"/>
    <property type="match status" value="1"/>
</dbReference>
<dbReference type="Proteomes" id="UP000258309">
    <property type="component" value="Unassembled WGS sequence"/>
</dbReference>
<evidence type="ECO:0008006" key="10">
    <source>
        <dbReference type="Google" id="ProtNLM"/>
    </source>
</evidence>
<feature type="compositionally biased region" description="Basic and acidic residues" evidence="6">
    <location>
        <begin position="797"/>
        <end position="827"/>
    </location>
</feature>
<dbReference type="OrthoDB" id="277931at2759"/>
<dbReference type="Gene3D" id="3.40.50.1820">
    <property type="entry name" value="alpha/beta hydrolase"/>
    <property type="match status" value="1"/>
</dbReference>
<evidence type="ECO:0000256" key="5">
    <source>
        <dbReference type="ARBA" id="ARBA00023136"/>
    </source>
</evidence>
<keyword evidence="9" id="KW-1185">Reference proteome</keyword>
<comment type="caution">
    <text evidence="8">The sequence shown here is derived from an EMBL/GenBank/DDBJ whole genome shotgun (WGS) entry which is preliminary data.</text>
</comment>
<sequence>MAPTSTDPKDLLLVLNPARRRALVQVTGQIISHMRSEIEDSFHSSAPLYEIPPPKPPRPQNARPGNAPLFVEKYDMTPKEDADDIRRRREKLERSISSPKLHELKVAALKYFDAWERSVREKLRELMNTPEDPRQRRPPPPPSSSQPTLNPESEKEAAEAEAKELAHFQSLYAPIGTRLATVSKQDRKAIISSMLLLLLSLQHYSSHSRVLLCYLTSSLDLPISVLTTEETETARTLLLASKSISTSTDTAVAGRANTNAVSRKWKVGLASVAGAALIGVTGGLAAPVVAAGIGTLMGGVGLGGLASFLGVFAMNGVFMGSLFGVVGGKMMGEKMEKYTKSVEDFKFVPVVDGEGKGGRAEEKEGGSKDSLEEDIENRRLRVTIGVNGWLMTEADVVKPWKVLGDDSEAFALRYELDSLIKLGTSLESIASRYAWPYVKIQVLKSTVLAAVSATMFPIALLSMAGTLDSPFALAKNRSEKAGEVLADALINKTQGERPVTLIGYSLGSRVIYSCLRELSERRAFGLVESVVMIGSPVPSDTDNWRAMKSVVSGKMVNVYSENDYILGFMYRATSIQLGIAGLQAIEDVAGVKNLDLTERVAGHLRYPGLIGKILRRAGFTNVLVDDDEIIEKEDEDEGQLLDLTGDMDPDAEEITQGKYGSDSAAIQLSDLDANMAALEVHKDYVEANGPPVQRIRDHDDDEGLDALEVHREYIEADCPPIQLLGDEHEPKLAHVTKSMSQLPIASKDYDSDDSGAGGIQMIDNDDDYGDDDGYPDDKQGNTNSAAAHVKKTNPPSTEDRNPRDAGKVHKLDEQKTLGSFPKEKRVTGSDMGLY</sequence>
<dbReference type="EMBL" id="NCSJ02000050">
    <property type="protein sequence ID" value="RFU32692.1"/>
    <property type="molecule type" value="Genomic_DNA"/>
</dbReference>
<protein>
    <recommendedName>
        <fullName evidence="10">DUF726-domain-containing protein</fullName>
    </recommendedName>
</protein>
<dbReference type="PANTHER" id="PTHR17920:SF22">
    <property type="entry name" value="DUF726 DOMAIN PROTEIN (AFU_ORTHOLOGUE AFUA_2G12860)"/>
    <property type="match status" value="1"/>
</dbReference>
<evidence type="ECO:0000256" key="7">
    <source>
        <dbReference type="SAM" id="Phobius"/>
    </source>
</evidence>
<evidence type="ECO:0000256" key="3">
    <source>
        <dbReference type="ARBA" id="ARBA00022692"/>
    </source>
</evidence>
<keyword evidence="4 7" id="KW-1133">Transmembrane helix</keyword>
<feature type="region of interest" description="Disordered" evidence="6">
    <location>
        <begin position="734"/>
        <end position="834"/>
    </location>
</feature>
<feature type="compositionally biased region" description="Pro residues" evidence="6">
    <location>
        <begin position="50"/>
        <end position="59"/>
    </location>
</feature>
<feature type="compositionally biased region" description="Acidic residues" evidence="6">
    <location>
        <begin position="763"/>
        <end position="774"/>
    </location>
</feature>